<organism evidence="1 2">
    <name type="scientific">Pipistrellus kuhlii</name>
    <name type="common">Kuhl's pipistrelle</name>
    <dbReference type="NCBI Taxonomy" id="59472"/>
    <lineage>
        <taxon>Eukaryota</taxon>
        <taxon>Metazoa</taxon>
        <taxon>Chordata</taxon>
        <taxon>Craniata</taxon>
        <taxon>Vertebrata</taxon>
        <taxon>Euteleostomi</taxon>
        <taxon>Mammalia</taxon>
        <taxon>Eutheria</taxon>
        <taxon>Laurasiatheria</taxon>
        <taxon>Chiroptera</taxon>
        <taxon>Yangochiroptera</taxon>
        <taxon>Vespertilionidae</taxon>
        <taxon>Pipistrellus</taxon>
    </lineage>
</organism>
<gene>
    <name evidence="1" type="ORF">mPipKuh1_007921</name>
</gene>
<accession>A0A7J8B2P8</accession>
<keyword evidence="2" id="KW-1185">Reference proteome</keyword>
<protein>
    <submittedName>
        <fullName evidence="1">Uncharacterized protein</fullName>
    </submittedName>
</protein>
<evidence type="ECO:0000313" key="2">
    <source>
        <dbReference type="Proteomes" id="UP000558488"/>
    </source>
</evidence>
<proteinExistence type="predicted"/>
<dbReference type="AlphaFoldDB" id="A0A7J8B2P8"/>
<comment type="caution">
    <text evidence="1">The sequence shown here is derived from an EMBL/GenBank/DDBJ whole genome shotgun (WGS) entry which is preliminary data.</text>
</comment>
<reference evidence="1 2" key="1">
    <citation type="journal article" date="2020" name="Nature">
        <title>Six reference-quality genomes reveal evolution of bat adaptations.</title>
        <authorList>
            <person name="Jebb D."/>
            <person name="Huang Z."/>
            <person name="Pippel M."/>
            <person name="Hughes G.M."/>
            <person name="Lavrichenko K."/>
            <person name="Devanna P."/>
            <person name="Winkler S."/>
            <person name="Jermiin L.S."/>
            <person name="Skirmuntt E.C."/>
            <person name="Katzourakis A."/>
            <person name="Burkitt-Gray L."/>
            <person name="Ray D.A."/>
            <person name="Sullivan K.A.M."/>
            <person name="Roscito J.G."/>
            <person name="Kirilenko B.M."/>
            <person name="Davalos L.M."/>
            <person name="Corthals A.P."/>
            <person name="Power M.L."/>
            <person name="Jones G."/>
            <person name="Ransome R.D."/>
            <person name="Dechmann D.K.N."/>
            <person name="Locatelli A.G."/>
            <person name="Puechmaille S.J."/>
            <person name="Fedrigo O."/>
            <person name="Jarvis E.D."/>
            <person name="Hiller M."/>
            <person name="Vernes S.C."/>
            <person name="Myers E.W."/>
            <person name="Teeling E.C."/>
        </authorList>
    </citation>
    <scope>NUCLEOTIDE SEQUENCE [LARGE SCALE GENOMIC DNA]</scope>
    <source>
        <strain evidence="1">MPipKuh1</strain>
        <tissue evidence="1">Flight muscle</tissue>
    </source>
</reference>
<name>A0A7J8B2P8_PIPKU</name>
<dbReference type="Proteomes" id="UP000558488">
    <property type="component" value="Unassembled WGS sequence"/>
</dbReference>
<dbReference type="EMBL" id="JACAGB010000001">
    <property type="protein sequence ID" value="KAF6392745.1"/>
    <property type="molecule type" value="Genomic_DNA"/>
</dbReference>
<sequence>MNQHSHTFQAFRFGRLLPYHRGSAPTERTRGGFTLSRTLCSVTPPTTTLGGRTHQDPGLGNRLRGVSLLPAIQLVCDGVRTPDLGWLTSEMTVDSHGVVILSHSSSSLPEGQHLAELPYVVTTTTLASIQSTHLIQSALVLLVLMRVLHIRVFSAP</sequence>
<evidence type="ECO:0000313" key="1">
    <source>
        <dbReference type="EMBL" id="KAF6392745.1"/>
    </source>
</evidence>